<dbReference type="AlphaFoldDB" id="A0AAW1II92"/>
<feature type="compositionally biased region" description="Low complexity" evidence="1">
    <location>
        <begin position="11"/>
        <end position="22"/>
    </location>
</feature>
<keyword evidence="3" id="KW-1185">Reference proteome</keyword>
<evidence type="ECO:0000256" key="1">
    <source>
        <dbReference type="SAM" id="MobiDB-lite"/>
    </source>
</evidence>
<comment type="caution">
    <text evidence="2">The sequence shown here is derived from an EMBL/GenBank/DDBJ whole genome shotgun (WGS) entry which is preliminary data.</text>
</comment>
<evidence type="ECO:0000313" key="3">
    <source>
        <dbReference type="Proteomes" id="UP001443914"/>
    </source>
</evidence>
<reference evidence="2" key="1">
    <citation type="submission" date="2024-03" db="EMBL/GenBank/DDBJ databases">
        <title>WGS assembly of Saponaria officinalis var. Norfolk2.</title>
        <authorList>
            <person name="Jenkins J."/>
            <person name="Shu S."/>
            <person name="Grimwood J."/>
            <person name="Barry K."/>
            <person name="Goodstein D."/>
            <person name="Schmutz J."/>
            <person name="Leebens-Mack J."/>
            <person name="Osbourn A."/>
        </authorList>
    </citation>
    <scope>NUCLEOTIDE SEQUENCE [LARGE SCALE GENOMIC DNA]</scope>
    <source>
        <strain evidence="2">JIC</strain>
    </source>
</reference>
<accession>A0AAW1II92</accession>
<sequence>MSGSRGRPRSRGMGSTSNLPPSVEEENELEEEDDSGSESESGSDESSPATNEVLNLVPNKFWLDEPKAVRKVTLAIRSGYKYPYLNWRETPGDVKEEWWNIFKVFVIIQCHI</sequence>
<organism evidence="2 3">
    <name type="scientific">Saponaria officinalis</name>
    <name type="common">Common soapwort</name>
    <name type="synonym">Lychnis saponaria</name>
    <dbReference type="NCBI Taxonomy" id="3572"/>
    <lineage>
        <taxon>Eukaryota</taxon>
        <taxon>Viridiplantae</taxon>
        <taxon>Streptophyta</taxon>
        <taxon>Embryophyta</taxon>
        <taxon>Tracheophyta</taxon>
        <taxon>Spermatophyta</taxon>
        <taxon>Magnoliopsida</taxon>
        <taxon>eudicotyledons</taxon>
        <taxon>Gunneridae</taxon>
        <taxon>Pentapetalae</taxon>
        <taxon>Caryophyllales</taxon>
        <taxon>Caryophyllaceae</taxon>
        <taxon>Caryophylleae</taxon>
        <taxon>Saponaria</taxon>
    </lineage>
</organism>
<dbReference type="EMBL" id="JBDFQZ010000009">
    <property type="protein sequence ID" value="KAK9689062.1"/>
    <property type="molecule type" value="Genomic_DNA"/>
</dbReference>
<feature type="compositionally biased region" description="Acidic residues" evidence="1">
    <location>
        <begin position="23"/>
        <end position="43"/>
    </location>
</feature>
<dbReference type="Proteomes" id="UP001443914">
    <property type="component" value="Unassembled WGS sequence"/>
</dbReference>
<name>A0AAW1II92_SAPOF</name>
<gene>
    <name evidence="2" type="ORF">RND81_09G032600</name>
</gene>
<feature type="region of interest" description="Disordered" evidence="1">
    <location>
        <begin position="1"/>
        <end position="51"/>
    </location>
</feature>
<evidence type="ECO:0000313" key="2">
    <source>
        <dbReference type="EMBL" id="KAK9689062.1"/>
    </source>
</evidence>
<proteinExistence type="predicted"/>
<feature type="compositionally biased region" description="Basic residues" evidence="1">
    <location>
        <begin position="1"/>
        <end position="10"/>
    </location>
</feature>
<protein>
    <submittedName>
        <fullName evidence="2">Uncharacterized protein</fullName>
    </submittedName>
</protein>